<dbReference type="EnsemblMetazoa" id="XM_016916047">
    <property type="protein sequence ID" value="XP_016771536"/>
    <property type="gene ID" value="LOC107965480"/>
</dbReference>
<evidence type="ECO:0000256" key="6">
    <source>
        <dbReference type="ARBA" id="ARBA00038425"/>
    </source>
</evidence>
<proteinExistence type="inferred from homology"/>
<evidence type="ECO:0000256" key="5">
    <source>
        <dbReference type="ARBA" id="ARBA00023242"/>
    </source>
</evidence>
<dbReference type="GO" id="GO:0005634">
    <property type="term" value="C:nucleus"/>
    <property type="evidence" value="ECO:0007669"/>
    <property type="project" value="UniProtKB-SubCell"/>
</dbReference>
<keyword evidence="11" id="KW-1185">Reference proteome</keyword>
<sequence length="248" mass="29736">MKSVRKPKDFSIESILSDSYIFLQNNQCKECSLSNISKTCKIDFQKEKYETNFATNYNINTVEINTKNNFQSIKKDSMLNLTRPFEIMEKMNLRNSGCRNDKFSENNSECFKRKSEINMEKKCEMNFNEFHLMNSKQYDEKKYYANLSNIEKSIKELEWLRYTRYKPPKVPRKSTIGKNRRKPSLHPRIPFSSFQINYLEQQFQNSAYLSKKDVLKISNILNLLPNRVKIWFQNRRAKERRSVFCTNI</sequence>
<evidence type="ECO:0000256" key="8">
    <source>
        <dbReference type="RuleBase" id="RU000682"/>
    </source>
</evidence>
<dbReference type="GeneID" id="107965480"/>
<evidence type="ECO:0000313" key="10">
    <source>
        <dbReference type="EnsemblMetazoa" id="XP_016771536"/>
    </source>
</evidence>
<accession>A0A8B7KPQ7</accession>
<dbReference type="SMART" id="SM00389">
    <property type="entry name" value="HOX"/>
    <property type="match status" value="1"/>
</dbReference>
<dbReference type="GO" id="GO:0000981">
    <property type="term" value="F:DNA-binding transcription factor activity, RNA polymerase II-specific"/>
    <property type="evidence" value="ECO:0007669"/>
    <property type="project" value="InterPro"/>
</dbReference>
<dbReference type="InterPro" id="IPR050674">
    <property type="entry name" value="Msh_Homeobox_Regulators"/>
</dbReference>
<dbReference type="PANTHER" id="PTHR24338">
    <property type="entry name" value="HOMEOBOX PROTEIN MSX"/>
    <property type="match status" value="1"/>
</dbReference>
<evidence type="ECO:0000256" key="7">
    <source>
        <dbReference type="PROSITE-ProRule" id="PRU00108"/>
    </source>
</evidence>
<dbReference type="Proteomes" id="UP000005203">
    <property type="component" value="Linkage group LG14"/>
</dbReference>
<feature type="domain" description="Homeobox" evidence="9">
    <location>
        <begin position="182"/>
        <end position="242"/>
    </location>
</feature>
<dbReference type="InterPro" id="IPR017970">
    <property type="entry name" value="Homeobox_CS"/>
</dbReference>
<keyword evidence="3 7" id="KW-0238">DNA-binding</keyword>
<dbReference type="AlphaFoldDB" id="A0A7M7ILL6"/>
<evidence type="ECO:0000259" key="9">
    <source>
        <dbReference type="PROSITE" id="PS50071"/>
    </source>
</evidence>
<evidence type="ECO:0000313" key="12">
    <source>
        <dbReference type="RefSeq" id="XP_016771536.1"/>
    </source>
</evidence>
<dbReference type="GO" id="GO:0048598">
    <property type="term" value="P:embryonic morphogenesis"/>
    <property type="evidence" value="ECO:0007669"/>
    <property type="project" value="TreeGrafter"/>
</dbReference>
<evidence type="ECO:0000313" key="11">
    <source>
        <dbReference type="Proteomes" id="UP000005203"/>
    </source>
</evidence>
<dbReference type="Pfam" id="PF00046">
    <property type="entry name" value="Homeodomain"/>
    <property type="match status" value="1"/>
</dbReference>
<protein>
    <submittedName>
        <fullName evidence="12">Homeobox protein engrailed-2-B</fullName>
    </submittedName>
</protein>
<dbReference type="PANTHER" id="PTHR24338:SF0">
    <property type="entry name" value="MUSCLE SEGMENTATION HOMEOBOX"/>
    <property type="match status" value="1"/>
</dbReference>
<dbReference type="RefSeq" id="XP_016771536.1">
    <property type="nucleotide sequence ID" value="XM_016916047.2"/>
</dbReference>
<dbReference type="PROSITE" id="PS00027">
    <property type="entry name" value="HOMEOBOX_1"/>
    <property type="match status" value="1"/>
</dbReference>
<feature type="DNA-binding region" description="Homeobox" evidence="7">
    <location>
        <begin position="184"/>
        <end position="243"/>
    </location>
</feature>
<reference evidence="12" key="2">
    <citation type="submission" date="2025-04" db="UniProtKB">
        <authorList>
            <consortium name="RefSeq"/>
        </authorList>
    </citation>
    <scope>IDENTIFICATION</scope>
    <source>
        <strain evidence="12">DH4</strain>
        <tissue evidence="12">Whole body</tissue>
    </source>
</reference>
<gene>
    <name evidence="10" type="primary">107965480</name>
    <name evidence="12" type="synonym">LOC107965480</name>
</gene>
<comment type="subcellular location">
    <subcellularLocation>
        <location evidence="1 7 8">Nucleus</location>
    </subcellularLocation>
</comment>
<organism evidence="10">
    <name type="scientific">Apis mellifera</name>
    <name type="common">Honeybee</name>
    <dbReference type="NCBI Taxonomy" id="7460"/>
    <lineage>
        <taxon>Eukaryota</taxon>
        <taxon>Metazoa</taxon>
        <taxon>Ecdysozoa</taxon>
        <taxon>Arthropoda</taxon>
        <taxon>Hexapoda</taxon>
        <taxon>Insecta</taxon>
        <taxon>Pterygota</taxon>
        <taxon>Neoptera</taxon>
        <taxon>Endopterygota</taxon>
        <taxon>Hymenoptera</taxon>
        <taxon>Apocrita</taxon>
        <taxon>Aculeata</taxon>
        <taxon>Apoidea</taxon>
        <taxon>Anthophila</taxon>
        <taxon>Apidae</taxon>
        <taxon>Apis</taxon>
    </lineage>
</organism>
<dbReference type="InterPro" id="IPR001356">
    <property type="entry name" value="HD"/>
</dbReference>
<name>A0A7M7ILL6_APIME</name>
<reference evidence="10" key="1">
    <citation type="submission" date="2021-01" db="UniProtKB">
        <authorList>
            <consortium name="EnsemblMetazoa"/>
        </authorList>
    </citation>
    <scope>IDENTIFICATION</scope>
    <source>
        <strain evidence="10">DH4</strain>
    </source>
</reference>
<evidence type="ECO:0000256" key="1">
    <source>
        <dbReference type="ARBA" id="ARBA00004123"/>
    </source>
</evidence>
<dbReference type="PROSITE" id="PS50071">
    <property type="entry name" value="HOMEOBOX_2"/>
    <property type="match status" value="1"/>
</dbReference>
<dbReference type="OrthoDB" id="1867783at2759"/>
<evidence type="ECO:0000256" key="2">
    <source>
        <dbReference type="ARBA" id="ARBA00022473"/>
    </source>
</evidence>
<dbReference type="InterPro" id="IPR009057">
    <property type="entry name" value="Homeodomain-like_sf"/>
</dbReference>
<comment type="similarity">
    <text evidence="6">Belongs to the Msh homeobox family.</text>
</comment>
<keyword evidence="5 7" id="KW-0539">Nucleus</keyword>
<dbReference type="CDD" id="cd00086">
    <property type="entry name" value="homeodomain"/>
    <property type="match status" value="1"/>
</dbReference>
<dbReference type="KEGG" id="ame:107965480"/>
<evidence type="ECO:0000256" key="4">
    <source>
        <dbReference type="ARBA" id="ARBA00023155"/>
    </source>
</evidence>
<accession>A0A7M7ILL6</accession>
<dbReference type="Gene3D" id="1.10.10.60">
    <property type="entry name" value="Homeodomain-like"/>
    <property type="match status" value="1"/>
</dbReference>
<keyword evidence="4 7" id="KW-0371">Homeobox</keyword>
<dbReference type="SUPFAM" id="SSF46689">
    <property type="entry name" value="Homeodomain-like"/>
    <property type="match status" value="1"/>
</dbReference>
<keyword evidence="2" id="KW-0217">Developmental protein</keyword>
<dbReference type="GO" id="GO:0000977">
    <property type="term" value="F:RNA polymerase II transcription regulatory region sequence-specific DNA binding"/>
    <property type="evidence" value="ECO:0007669"/>
    <property type="project" value="TreeGrafter"/>
</dbReference>
<evidence type="ECO:0000256" key="3">
    <source>
        <dbReference type="ARBA" id="ARBA00023125"/>
    </source>
</evidence>